<dbReference type="Gene3D" id="2.80.10.50">
    <property type="match status" value="1"/>
</dbReference>
<dbReference type="PANTHER" id="PTHR22600">
    <property type="entry name" value="BETA-HEXOSAMINIDASE"/>
    <property type="match status" value="1"/>
</dbReference>
<evidence type="ECO:0000313" key="9">
    <source>
        <dbReference type="EMBL" id="MFE5981404.1"/>
    </source>
</evidence>
<evidence type="ECO:0000313" key="10">
    <source>
        <dbReference type="Proteomes" id="UP001600424"/>
    </source>
</evidence>
<dbReference type="InterPro" id="IPR015882">
    <property type="entry name" value="HEX_bac_N"/>
</dbReference>
<dbReference type="InterPro" id="IPR035992">
    <property type="entry name" value="Ricin_B-like_lectins"/>
</dbReference>
<comment type="caution">
    <text evidence="9">The sequence shown here is derived from an EMBL/GenBank/DDBJ whole genome shotgun (WGS) entry which is preliminary data.</text>
</comment>
<dbReference type="InterPro" id="IPR017853">
    <property type="entry name" value="GH"/>
</dbReference>
<dbReference type="RefSeq" id="WP_386254278.1">
    <property type="nucleotide sequence ID" value="NZ_JBHTRV010000011.1"/>
</dbReference>
<dbReference type="PROSITE" id="PS51318">
    <property type="entry name" value="TAT"/>
    <property type="match status" value="1"/>
</dbReference>
<dbReference type="PANTHER" id="PTHR22600:SF57">
    <property type="entry name" value="BETA-N-ACETYLHEXOSAMINIDASE"/>
    <property type="match status" value="1"/>
</dbReference>
<dbReference type="Pfam" id="PF00728">
    <property type="entry name" value="Glyco_hydro_20"/>
    <property type="match status" value="1"/>
</dbReference>
<evidence type="ECO:0000259" key="8">
    <source>
        <dbReference type="SMART" id="SM00458"/>
    </source>
</evidence>
<accession>A0ABW6IVR7</accession>
<dbReference type="PROSITE" id="PS50231">
    <property type="entry name" value="RICIN_B_LECTIN"/>
    <property type="match status" value="1"/>
</dbReference>
<dbReference type="CDD" id="cd00161">
    <property type="entry name" value="beta-trefoil_Ricin-like"/>
    <property type="match status" value="1"/>
</dbReference>
<dbReference type="InterPro" id="IPR025705">
    <property type="entry name" value="Beta_hexosaminidase_sua/sub"/>
</dbReference>
<keyword evidence="4" id="KW-0378">Hydrolase</keyword>
<evidence type="ECO:0000256" key="7">
    <source>
        <dbReference type="SAM" id="SignalP"/>
    </source>
</evidence>
<dbReference type="SUPFAM" id="SSF55545">
    <property type="entry name" value="beta-N-acetylhexosaminidase-like domain"/>
    <property type="match status" value="1"/>
</dbReference>
<dbReference type="Pfam" id="PF14200">
    <property type="entry name" value="RicinB_lectin_2"/>
    <property type="match status" value="1"/>
</dbReference>
<protein>
    <recommendedName>
        <fullName evidence="3">beta-N-acetylhexosaminidase</fullName>
        <ecNumber evidence="3">3.2.1.52</ecNumber>
    </recommendedName>
</protein>
<dbReference type="EMBL" id="JBHTRV010000011">
    <property type="protein sequence ID" value="MFE5981404.1"/>
    <property type="molecule type" value="Genomic_DNA"/>
</dbReference>
<feature type="region of interest" description="Disordered" evidence="6">
    <location>
        <begin position="699"/>
        <end position="718"/>
    </location>
</feature>
<evidence type="ECO:0000256" key="3">
    <source>
        <dbReference type="ARBA" id="ARBA00012663"/>
    </source>
</evidence>
<proteinExistence type="inferred from homology"/>
<keyword evidence="7" id="KW-0732">Signal</keyword>
<dbReference type="SMART" id="SM00458">
    <property type="entry name" value="RICIN"/>
    <property type="match status" value="1"/>
</dbReference>
<dbReference type="Pfam" id="PF02838">
    <property type="entry name" value="Glyco_hydro_20b"/>
    <property type="match status" value="1"/>
</dbReference>
<comment type="similarity">
    <text evidence="2">Belongs to the glycosyl hydrolase 20 family.</text>
</comment>
<keyword evidence="5" id="KW-0326">Glycosidase</keyword>
<evidence type="ECO:0000256" key="4">
    <source>
        <dbReference type="ARBA" id="ARBA00022801"/>
    </source>
</evidence>
<evidence type="ECO:0000256" key="6">
    <source>
        <dbReference type="SAM" id="MobiDB-lite"/>
    </source>
</evidence>
<feature type="chain" id="PRO_5046126917" description="beta-N-acetylhexosaminidase" evidence="7">
    <location>
        <begin position="30"/>
        <end position="718"/>
    </location>
</feature>
<keyword evidence="10" id="KW-1185">Reference proteome</keyword>
<evidence type="ECO:0000256" key="2">
    <source>
        <dbReference type="ARBA" id="ARBA00006285"/>
    </source>
</evidence>
<feature type="signal peptide" evidence="7">
    <location>
        <begin position="1"/>
        <end position="29"/>
    </location>
</feature>
<evidence type="ECO:0000256" key="1">
    <source>
        <dbReference type="ARBA" id="ARBA00001231"/>
    </source>
</evidence>
<dbReference type="InterPro" id="IPR029018">
    <property type="entry name" value="Hex-like_dom2"/>
</dbReference>
<comment type="catalytic activity">
    <reaction evidence="1">
        <text>Hydrolysis of terminal non-reducing N-acetyl-D-hexosamine residues in N-acetyl-beta-D-hexosaminides.</text>
        <dbReference type="EC" id="3.2.1.52"/>
    </reaction>
</comment>
<dbReference type="PRINTS" id="PR00738">
    <property type="entry name" value="GLHYDRLASE20"/>
</dbReference>
<name>A0ABW6IVR7_STRWE</name>
<gene>
    <name evidence="9" type="ORF">ACFQ63_17060</name>
</gene>
<evidence type="ECO:0000256" key="5">
    <source>
        <dbReference type="ARBA" id="ARBA00023295"/>
    </source>
</evidence>
<dbReference type="SUPFAM" id="SSF51445">
    <property type="entry name" value="(Trans)glycosidases"/>
    <property type="match status" value="1"/>
</dbReference>
<dbReference type="InterPro" id="IPR006311">
    <property type="entry name" value="TAT_signal"/>
</dbReference>
<reference evidence="9 10" key="1">
    <citation type="submission" date="2024-09" db="EMBL/GenBank/DDBJ databases">
        <title>The Natural Products Discovery Center: Release of the First 8490 Sequenced Strains for Exploring Actinobacteria Biosynthetic Diversity.</title>
        <authorList>
            <person name="Kalkreuter E."/>
            <person name="Kautsar S.A."/>
            <person name="Yang D."/>
            <person name="Bader C.D."/>
            <person name="Teijaro C.N."/>
            <person name="Fluegel L."/>
            <person name="Davis C.M."/>
            <person name="Simpson J.R."/>
            <person name="Lauterbach L."/>
            <person name="Steele A.D."/>
            <person name="Gui C."/>
            <person name="Meng S."/>
            <person name="Li G."/>
            <person name="Viehrig K."/>
            <person name="Ye F."/>
            <person name="Su P."/>
            <person name="Kiefer A.F."/>
            <person name="Nichols A."/>
            <person name="Cepeda A.J."/>
            <person name="Yan W."/>
            <person name="Fan B."/>
            <person name="Jiang Y."/>
            <person name="Adhikari A."/>
            <person name="Zheng C.-J."/>
            <person name="Schuster L."/>
            <person name="Cowan T.M."/>
            <person name="Smanski M.J."/>
            <person name="Chevrette M.G."/>
            <person name="De Carvalho L.P.S."/>
            <person name="Shen B."/>
        </authorList>
    </citation>
    <scope>NUCLEOTIDE SEQUENCE [LARGE SCALE GENOMIC DNA]</scope>
    <source>
        <strain evidence="9 10">NPDC056472</strain>
    </source>
</reference>
<organism evidence="9 10">
    <name type="scientific">Streptomyces wedmorensis</name>
    <dbReference type="NCBI Taxonomy" id="43759"/>
    <lineage>
        <taxon>Bacteria</taxon>
        <taxon>Bacillati</taxon>
        <taxon>Actinomycetota</taxon>
        <taxon>Actinomycetes</taxon>
        <taxon>Kitasatosporales</taxon>
        <taxon>Streptomycetaceae</taxon>
        <taxon>Streptomyces</taxon>
    </lineage>
</organism>
<dbReference type="EC" id="3.2.1.52" evidence="3"/>
<dbReference type="SUPFAM" id="SSF50370">
    <property type="entry name" value="Ricin B-like lectins"/>
    <property type="match status" value="1"/>
</dbReference>
<dbReference type="Proteomes" id="UP001600424">
    <property type="component" value="Unassembled WGS sequence"/>
</dbReference>
<dbReference type="InterPro" id="IPR015883">
    <property type="entry name" value="Glyco_hydro_20_cat"/>
</dbReference>
<feature type="domain" description="Ricin B lectin" evidence="8">
    <location>
        <begin position="582"/>
        <end position="718"/>
    </location>
</feature>
<dbReference type="Gene3D" id="3.20.20.80">
    <property type="entry name" value="Glycosidases"/>
    <property type="match status" value="1"/>
</dbReference>
<sequence>MRSSRWRRRNLSTLAALTLALATPLPGMATATAATGSVAEAAAAPAVVPQPVSQTNLTGSGFALTAQTSVNVVPSGDPDAAGVGTYLAALLAPATGYTLPVTSTSPSGSQAIVLDPNGPASLGAEGYTLDSSSTGVTVTAYGAQGLFRGVQTLRQLLPAAIESTSVKPGPWTVAPVQISDSPRYSYRGVMVDVARRYFPMSQLKRYIDQAAMYKINTLHLHLTDDQGWRIAIGAIPSLTTVGASTQSGFTGGTTWYYTAAEYQEIVAYAKSRFMTVVPEIDGPGHTSAALASVANLNCNNTAISPYSGFDVGISLYCLSDAQHVSNVSSFLTTVIDTVAAMTPGPYVHLGGDETPQATSTQYNAYVSAATAAATAKGKTVMGWHQLGQSTIPANSIMQWWGDADDRATIGTSNETEDIQFVRNAVQQNAKFVMSPSDHAYLDMKYDSSTPYGLSWQGYVPLSKAYDWDPTTSTAKPNGTGSLVPADKIAGVEAALWADRAYAGSNQLPTSTSQFPEPYVYAEHMTFPRLPAIAEIGWSPQSTHNYTDFSNRLATHGARWTAAGIAYYAAPDVPWSGGGGGSGGAFNGVHTLATGGQALGVPKRGTNGTQLTTSALVGSNSQKWTFTEQSDGSYTLANVASGLCVDVNAGSMSAGASVIQWTCSGTANQRWTVTAATGGGHILTSVKSGLVITTASTASNAPVTQQPDSGSALQRWTIG</sequence>
<dbReference type="Gene3D" id="3.30.379.10">
    <property type="entry name" value="Chitobiase/beta-hexosaminidase domain 2-like"/>
    <property type="match status" value="1"/>
</dbReference>
<dbReference type="InterPro" id="IPR000772">
    <property type="entry name" value="Ricin_B_lectin"/>
</dbReference>